<dbReference type="InterPro" id="IPR011051">
    <property type="entry name" value="RmlC_Cupin_sf"/>
</dbReference>
<comment type="caution">
    <text evidence="1">The sequence shown here is derived from an EMBL/GenBank/DDBJ whole genome shotgun (WGS) entry which is preliminary data.</text>
</comment>
<dbReference type="SUPFAM" id="SSF51182">
    <property type="entry name" value="RmlC-like cupins"/>
    <property type="match status" value="1"/>
</dbReference>
<protein>
    <submittedName>
        <fullName evidence="1">Uncharacterized protein</fullName>
    </submittedName>
</protein>
<accession>A0AAN9TZQ6</accession>
<sequence>MAGKKSRRDYEAEVRSWGFSHVFTWTDGPNAHYSPHAHAGLTTHLILSGQLTVTYPKDKAPTKETFGPGDRLDVDAGRVHEVWMGEEGCTYVIGEIVSISQTYDFDMANPKKTYFLCPNWDYHPDGPIQLGNIIISPYSPAYALNAFKLHPLPQGSLFPSTVKTGVTWSTEKLRSGEYGLWTEFLSFISGLGVDVGFDHSLSSEQTYHFDTITTTEFMPTPEYLAQSMAAPAVVDFLKKSRFRKHVYMITALKVVQGAKAKVKHDKSVGGKFGFSVDGSLTGAPLNLGPEISAKRSDGQTTSFEGSSDFVFAYRLRKVITNRSGEVSSNDYTKGALFGMPASVELKQTVAQQLPYVVEGLEEEDASAQDFDGLGHFDQVLDGDDSCLCVWPEVDEIL</sequence>
<dbReference type="Proteomes" id="UP001320245">
    <property type="component" value="Unassembled WGS sequence"/>
</dbReference>
<dbReference type="Gene3D" id="2.60.120.10">
    <property type="entry name" value="Jelly Rolls"/>
    <property type="match status" value="1"/>
</dbReference>
<name>A0AAN9TZQ6_9PEZI</name>
<proteinExistence type="predicted"/>
<dbReference type="PANTHER" id="PTHR40434:SF1">
    <property type="entry name" value="CUPIN TYPE-1 DOMAIN-CONTAINING PROTEIN"/>
    <property type="match status" value="1"/>
</dbReference>
<dbReference type="EMBL" id="JAJSPL020000042">
    <property type="protein sequence ID" value="KAK7734703.1"/>
    <property type="molecule type" value="Genomic_DNA"/>
</dbReference>
<dbReference type="InterPro" id="IPR014710">
    <property type="entry name" value="RmlC-like_jellyroll"/>
</dbReference>
<evidence type="ECO:0000313" key="1">
    <source>
        <dbReference type="EMBL" id="KAK7734703.1"/>
    </source>
</evidence>
<gene>
    <name evidence="1" type="ORF">SLS53_007808</name>
</gene>
<dbReference type="PANTHER" id="PTHR40434">
    <property type="entry name" value="CUPIN_2 DOMAIN-CONTAINING PROTEIN"/>
    <property type="match status" value="1"/>
</dbReference>
<reference evidence="1 2" key="1">
    <citation type="journal article" date="2023" name="PLoS ONE">
        <title>Cytospora paraplurivora sp. nov. isolated from orchards with fruit tree decline syndrome in Ontario, Canada.</title>
        <authorList>
            <person name="Ilyukhin E."/>
            <person name="Nguyen H.D.T."/>
            <person name="Castle A.J."/>
            <person name="Ellouze W."/>
        </authorList>
    </citation>
    <scope>NUCLEOTIDE SEQUENCE [LARGE SCALE GENOMIC DNA]</scope>
    <source>
        <strain evidence="1 2">FDS-564</strain>
    </source>
</reference>
<organism evidence="1 2">
    <name type="scientific">Cytospora paraplurivora</name>
    <dbReference type="NCBI Taxonomy" id="2898453"/>
    <lineage>
        <taxon>Eukaryota</taxon>
        <taxon>Fungi</taxon>
        <taxon>Dikarya</taxon>
        <taxon>Ascomycota</taxon>
        <taxon>Pezizomycotina</taxon>
        <taxon>Sordariomycetes</taxon>
        <taxon>Sordariomycetidae</taxon>
        <taxon>Diaporthales</taxon>
        <taxon>Cytosporaceae</taxon>
        <taxon>Cytospora</taxon>
    </lineage>
</organism>
<dbReference type="AlphaFoldDB" id="A0AAN9TZQ6"/>
<keyword evidence="2" id="KW-1185">Reference proteome</keyword>
<evidence type="ECO:0000313" key="2">
    <source>
        <dbReference type="Proteomes" id="UP001320245"/>
    </source>
</evidence>